<accession>A0AAN6KQH2</accession>
<evidence type="ECO:0000313" key="10">
    <source>
        <dbReference type="Proteomes" id="UP001175353"/>
    </source>
</evidence>
<evidence type="ECO:0000256" key="1">
    <source>
        <dbReference type="ARBA" id="ARBA00001947"/>
    </source>
</evidence>
<evidence type="ECO:0000313" key="9">
    <source>
        <dbReference type="EMBL" id="KAK0994915.1"/>
    </source>
</evidence>
<evidence type="ECO:0000256" key="3">
    <source>
        <dbReference type="ARBA" id="ARBA00022723"/>
    </source>
</evidence>
<dbReference type="PROSITE" id="PS00059">
    <property type="entry name" value="ADH_ZINC"/>
    <property type="match status" value="1"/>
</dbReference>
<dbReference type="InterPro" id="IPR013154">
    <property type="entry name" value="ADH-like_N"/>
</dbReference>
<dbReference type="EMBL" id="JAUJLE010000054">
    <property type="protein sequence ID" value="KAK0994915.1"/>
    <property type="molecule type" value="Genomic_DNA"/>
</dbReference>
<evidence type="ECO:0000256" key="7">
    <source>
        <dbReference type="SAM" id="MobiDB-lite"/>
    </source>
</evidence>
<dbReference type="PANTHER" id="PTHR43161:SF23">
    <property type="entry name" value="(R,R)-BUTANEDIOL DEHYDROGENASE-RELATED"/>
    <property type="match status" value="1"/>
</dbReference>
<organism evidence="9 10">
    <name type="scientific">Friedmanniomyces endolithicus</name>
    <dbReference type="NCBI Taxonomy" id="329885"/>
    <lineage>
        <taxon>Eukaryota</taxon>
        <taxon>Fungi</taxon>
        <taxon>Dikarya</taxon>
        <taxon>Ascomycota</taxon>
        <taxon>Pezizomycotina</taxon>
        <taxon>Dothideomycetes</taxon>
        <taxon>Dothideomycetidae</taxon>
        <taxon>Mycosphaerellales</taxon>
        <taxon>Teratosphaeriaceae</taxon>
        <taxon>Friedmanniomyces</taxon>
    </lineage>
</organism>
<sequence>MPATTQDGDHSVANKPAPTTDGTMKAVRFHGGCCKACNDKTSKGVPSLPFAQNKDLRYEDIPEPKCGQGQIKIKPAWCGICGSDLHEYLGGPSICPTSPHPITGEQVPVTFGHEFSGVVEELGKGVSEKWKVGDRVCVQPIIYDGDCGACQDGLINCCYKNGFVGLSGWGGGLSDHLVVPEYAVVKIPDNIGLDVAALVEPLAVGWHAVNASPFKPSDSVLVLGGGPIGLAVIQALRARGCKQIIVSEVSQMRKEFAKEFGAHHVLDPTKDDIVAKCRELADGQGVNVSFDAAGVQAGLDQAILALRARGTHVNIAIWEKRCNFFPNDLVFREKTYMAVATYVKGDFEDVISAISDGRLDMCKKMITKRIGLDEVVEEGFKALIKDKDNQVKILVRGSGQI</sequence>
<dbReference type="GO" id="GO:0008270">
    <property type="term" value="F:zinc ion binding"/>
    <property type="evidence" value="ECO:0007669"/>
    <property type="project" value="InterPro"/>
</dbReference>
<dbReference type="Gene3D" id="3.90.180.10">
    <property type="entry name" value="Medium-chain alcohol dehydrogenases, catalytic domain"/>
    <property type="match status" value="1"/>
</dbReference>
<feature type="domain" description="Enoyl reductase (ER)" evidence="8">
    <location>
        <begin position="51"/>
        <end position="395"/>
    </location>
</feature>
<evidence type="ECO:0000256" key="4">
    <source>
        <dbReference type="ARBA" id="ARBA00022833"/>
    </source>
</evidence>
<dbReference type="Pfam" id="PF08240">
    <property type="entry name" value="ADH_N"/>
    <property type="match status" value="1"/>
</dbReference>
<reference evidence="9" key="1">
    <citation type="submission" date="2023-06" db="EMBL/GenBank/DDBJ databases">
        <title>Black Yeasts Isolated from many extreme environments.</title>
        <authorList>
            <person name="Coleine C."/>
            <person name="Stajich J.E."/>
            <person name="Selbmann L."/>
        </authorList>
    </citation>
    <scope>NUCLEOTIDE SEQUENCE</scope>
    <source>
        <strain evidence="9">CCFEE 5200</strain>
    </source>
</reference>
<dbReference type="SMART" id="SM00829">
    <property type="entry name" value="PKS_ER"/>
    <property type="match status" value="1"/>
</dbReference>
<comment type="similarity">
    <text evidence="2 6">Belongs to the zinc-containing alcohol dehydrogenase family.</text>
</comment>
<dbReference type="SUPFAM" id="SSF50129">
    <property type="entry name" value="GroES-like"/>
    <property type="match status" value="1"/>
</dbReference>
<keyword evidence="10" id="KW-1185">Reference proteome</keyword>
<keyword evidence="5" id="KW-0560">Oxidoreductase</keyword>
<dbReference type="InterPro" id="IPR011032">
    <property type="entry name" value="GroES-like_sf"/>
</dbReference>
<dbReference type="GO" id="GO:0005737">
    <property type="term" value="C:cytoplasm"/>
    <property type="evidence" value="ECO:0007669"/>
    <property type="project" value="TreeGrafter"/>
</dbReference>
<keyword evidence="4 6" id="KW-0862">Zinc</keyword>
<proteinExistence type="inferred from homology"/>
<dbReference type="CDD" id="cd08233">
    <property type="entry name" value="butanediol_DH_like"/>
    <property type="match status" value="1"/>
</dbReference>
<keyword evidence="3 6" id="KW-0479">Metal-binding</keyword>
<dbReference type="Gene3D" id="3.40.50.720">
    <property type="entry name" value="NAD(P)-binding Rossmann-like Domain"/>
    <property type="match status" value="1"/>
</dbReference>
<dbReference type="GO" id="GO:0000721">
    <property type="term" value="F:(R,R)-butanediol dehydrogenase activity"/>
    <property type="evidence" value="ECO:0007669"/>
    <property type="project" value="TreeGrafter"/>
</dbReference>
<name>A0AAN6KQH2_9PEZI</name>
<evidence type="ECO:0000256" key="2">
    <source>
        <dbReference type="ARBA" id="ARBA00008072"/>
    </source>
</evidence>
<feature type="region of interest" description="Disordered" evidence="7">
    <location>
        <begin position="1"/>
        <end position="21"/>
    </location>
</feature>
<dbReference type="PANTHER" id="PTHR43161">
    <property type="entry name" value="SORBITOL DEHYDROGENASE"/>
    <property type="match status" value="1"/>
</dbReference>
<protein>
    <recommendedName>
        <fullName evidence="8">Enoyl reductase (ER) domain-containing protein</fullName>
    </recommendedName>
</protein>
<comment type="caution">
    <text evidence="9">The sequence shown here is derived from an EMBL/GenBank/DDBJ whole genome shotgun (WGS) entry which is preliminary data.</text>
</comment>
<dbReference type="InterPro" id="IPR013149">
    <property type="entry name" value="ADH-like_C"/>
</dbReference>
<evidence type="ECO:0000256" key="6">
    <source>
        <dbReference type="RuleBase" id="RU361277"/>
    </source>
</evidence>
<dbReference type="InterPro" id="IPR002328">
    <property type="entry name" value="ADH_Zn_CS"/>
</dbReference>
<dbReference type="InterPro" id="IPR020843">
    <property type="entry name" value="ER"/>
</dbReference>
<dbReference type="Pfam" id="PF00107">
    <property type="entry name" value="ADH_zinc_N"/>
    <property type="match status" value="1"/>
</dbReference>
<evidence type="ECO:0000259" key="8">
    <source>
        <dbReference type="SMART" id="SM00829"/>
    </source>
</evidence>
<dbReference type="Proteomes" id="UP001175353">
    <property type="component" value="Unassembled WGS sequence"/>
</dbReference>
<dbReference type="AlphaFoldDB" id="A0AAN6KQH2"/>
<evidence type="ECO:0000256" key="5">
    <source>
        <dbReference type="ARBA" id="ARBA00023002"/>
    </source>
</evidence>
<gene>
    <name evidence="9" type="ORF">LTR91_007522</name>
</gene>
<dbReference type="GO" id="GO:0034079">
    <property type="term" value="P:butanediol biosynthetic process"/>
    <property type="evidence" value="ECO:0007669"/>
    <property type="project" value="TreeGrafter"/>
</dbReference>
<dbReference type="InterPro" id="IPR036291">
    <property type="entry name" value="NAD(P)-bd_dom_sf"/>
</dbReference>
<comment type="cofactor">
    <cofactor evidence="1 6">
        <name>Zn(2+)</name>
        <dbReference type="ChEBI" id="CHEBI:29105"/>
    </cofactor>
</comment>
<dbReference type="SUPFAM" id="SSF51735">
    <property type="entry name" value="NAD(P)-binding Rossmann-fold domains"/>
    <property type="match status" value="1"/>
</dbReference>